<dbReference type="Pfam" id="PF00501">
    <property type="entry name" value="AMP-binding"/>
    <property type="match status" value="1"/>
</dbReference>
<keyword evidence="2" id="KW-0067">ATP-binding</keyword>
<gene>
    <name evidence="4" type="ORF">GCM10023205_55220</name>
</gene>
<evidence type="ECO:0000256" key="1">
    <source>
        <dbReference type="ARBA" id="ARBA00022741"/>
    </source>
</evidence>
<evidence type="ECO:0000259" key="3">
    <source>
        <dbReference type="Pfam" id="PF00501"/>
    </source>
</evidence>
<dbReference type="PANTHER" id="PTHR43272:SF33">
    <property type="entry name" value="AMP-BINDING DOMAIN-CONTAINING PROTEIN-RELATED"/>
    <property type="match status" value="1"/>
</dbReference>
<dbReference type="PANTHER" id="PTHR43272">
    <property type="entry name" value="LONG-CHAIN-FATTY-ACID--COA LIGASE"/>
    <property type="match status" value="1"/>
</dbReference>
<dbReference type="Proteomes" id="UP001500466">
    <property type="component" value="Unassembled WGS sequence"/>
</dbReference>
<keyword evidence="4" id="KW-0436">Ligase</keyword>
<keyword evidence="1" id="KW-0547">Nucleotide-binding</keyword>
<name>A0ABP9HV47_9ACTN</name>
<dbReference type="Pfam" id="PF23562">
    <property type="entry name" value="AMP-binding_C_3"/>
    <property type="match status" value="1"/>
</dbReference>
<dbReference type="InterPro" id="IPR020845">
    <property type="entry name" value="AMP-binding_CS"/>
</dbReference>
<dbReference type="SUPFAM" id="SSF56801">
    <property type="entry name" value="Acetyl-CoA synthetase-like"/>
    <property type="match status" value="1"/>
</dbReference>
<dbReference type="EMBL" id="BAABHS010000021">
    <property type="protein sequence ID" value="GAA4979547.1"/>
    <property type="molecule type" value="Genomic_DNA"/>
</dbReference>
<accession>A0ABP9HV47</accession>
<proteinExistence type="predicted"/>
<evidence type="ECO:0000256" key="2">
    <source>
        <dbReference type="ARBA" id="ARBA00022840"/>
    </source>
</evidence>
<dbReference type="GO" id="GO:0016874">
    <property type="term" value="F:ligase activity"/>
    <property type="evidence" value="ECO:0007669"/>
    <property type="project" value="UniProtKB-KW"/>
</dbReference>
<reference evidence="5" key="1">
    <citation type="journal article" date="2019" name="Int. J. Syst. Evol. Microbiol.">
        <title>The Global Catalogue of Microorganisms (GCM) 10K type strain sequencing project: providing services to taxonomists for standard genome sequencing and annotation.</title>
        <authorList>
            <consortium name="The Broad Institute Genomics Platform"/>
            <consortium name="The Broad Institute Genome Sequencing Center for Infectious Disease"/>
            <person name="Wu L."/>
            <person name="Ma J."/>
        </authorList>
    </citation>
    <scope>NUCLEOTIDE SEQUENCE [LARGE SCALE GENOMIC DNA]</scope>
    <source>
        <strain evidence="5">JCM 17986</strain>
    </source>
</reference>
<dbReference type="CDD" id="cd05907">
    <property type="entry name" value="VL_LC_FACS_like"/>
    <property type="match status" value="1"/>
</dbReference>
<feature type="domain" description="AMP-dependent synthetase/ligase" evidence="3">
    <location>
        <begin position="21"/>
        <end position="452"/>
    </location>
</feature>
<comment type="caution">
    <text evidence="4">The sequence shown here is derived from an EMBL/GenBank/DDBJ whole genome shotgun (WGS) entry which is preliminary data.</text>
</comment>
<dbReference type="InterPro" id="IPR042099">
    <property type="entry name" value="ANL_N_sf"/>
</dbReference>
<sequence>MSETLDAIENRPPSIAVDFVARVRDTPDAVAYLFPRPLPDGGEEWASLTWAQTAERVDAIAAGLVALGVAPTDRVAIMCQTRIDWILVDLGIVCAGAATTTVYPSTNADEAAFILDDSGSTVVVAEDAAQVAKLRAERERLGAVRKVVVIDPEGSREAPEDAGDAGDTEGDDDWVVTLADLEAAGTALLGKEPDVVERRIAGIESDQLATIIYTSGTTGRPKGVRILHDSWSYQAAAQATMAFSDGNDLQYLWLPLSHCYGKVMISGQLRIGFPTAVDGRIPKIVENLPIVRPTFMAAAPRVFEKVYNTVVTRVKAEGGAKYAIFTWAVGVGRRHVRARAAGHRPGLLLDLQYKLADKLVFAKLRELFGGRMKGCISGSAALSDDVAEFFEAIGVPVFQGYGLTEATAGNSVNRYGENRLGTVGRPLPGTEIRIADDGEVLVRGPAVMAGYHNNPDATAEVLDDDGWLHTGDIGELDAHGSLRITDRKKDLIKTSGGKYVAPSDVEGRFKGMCPYVSNVIVHGNNRNFCSALITLDADAIRGWADTSGLAGLEYADLVAHPKVQALLDGYVADLNAGLQRWQTIKKYAILPRDLSVEHGELTPSLKVKRVVVEREYAALLDAMYKGTLVET</sequence>
<dbReference type="RefSeq" id="WP_345678400.1">
    <property type="nucleotide sequence ID" value="NZ_BAABHS010000021.1"/>
</dbReference>
<dbReference type="Gene3D" id="3.40.50.12780">
    <property type="entry name" value="N-terminal domain of ligase-like"/>
    <property type="match status" value="1"/>
</dbReference>
<evidence type="ECO:0000313" key="5">
    <source>
        <dbReference type="Proteomes" id="UP001500466"/>
    </source>
</evidence>
<dbReference type="InterPro" id="IPR000873">
    <property type="entry name" value="AMP-dep_synth/lig_dom"/>
</dbReference>
<protein>
    <submittedName>
        <fullName evidence="4">Long-chain fatty acid--CoA ligase</fullName>
    </submittedName>
</protein>
<evidence type="ECO:0000313" key="4">
    <source>
        <dbReference type="EMBL" id="GAA4979547.1"/>
    </source>
</evidence>
<organism evidence="4 5">
    <name type="scientific">Yinghuangia aomiensis</name>
    <dbReference type="NCBI Taxonomy" id="676205"/>
    <lineage>
        <taxon>Bacteria</taxon>
        <taxon>Bacillati</taxon>
        <taxon>Actinomycetota</taxon>
        <taxon>Actinomycetes</taxon>
        <taxon>Kitasatosporales</taxon>
        <taxon>Streptomycetaceae</taxon>
        <taxon>Yinghuangia</taxon>
    </lineage>
</organism>
<dbReference type="PROSITE" id="PS00455">
    <property type="entry name" value="AMP_BINDING"/>
    <property type="match status" value="1"/>
</dbReference>
<keyword evidence="5" id="KW-1185">Reference proteome</keyword>